<dbReference type="InterPro" id="IPR004995">
    <property type="entry name" value="Spore_Ger"/>
</dbReference>
<dbReference type="RefSeq" id="WP_275117406.1">
    <property type="nucleotide sequence ID" value="NZ_JAOTPO010000003.1"/>
</dbReference>
<protein>
    <submittedName>
        <fullName evidence="6">Spore germination protein</fullName>
    </submittedName>
</protein>
<dbReference type="PANTHER" id="PTHR22550">
    <property type="entry name" value="SPORE GERMINATION PROTEIN"/>
    <property type="match status" value="1"/>
</dbReference>
<evidence type="ECO:0000313" key="7">
    <source>
        <dbReference type="Proteomes" id="UP001148125"/>
    </source>
</evidence>
<evidence type="ECO:0000256" key="1">
    <source>
        <dbReference type="ARBA" id="ARBA00004141"/>
    </source>
</evidence>
<dbReference type="Pfam" id="PF03323">
    <property type="entry name" value="GerA"/>
    <property type="match status" value="1"/>
</dbReference>
<proteinExistence type="inferred from homology"/>
<evidence type="ECO:0000313" key="6">
    <source>
        <dbReference type="EMBL" id="MDE5412768.1"/>
    </source>
</evidence>
<keyword evidence="7" id="KW-1185">Reference proteome</keyword>
<keyword evidence="5" id="KW-1133">Transmembrane helix</keyword>
<dbReference type="PANTHER" id="PTHR22550:SF5">
    <property type="entry name" value="LEUCINE ZIPPER PROTEIN 4"/>
    <property type="match status" value="1"/>
</dbReference>
<evidence type="ECO:0000256" key="2">
    <source>
        <dbReference type="ARBA" id="ARBA00005278"/>
    </source>
</evidence>
<gene>
    <name evidence="6" type="ORF">N7Z68_05180</name>
</gene>
<evidence type="ECO:0000256" key="3">
    <source>
        <dbReference type="ARBA" id="ARBA00023136"/>
    </source>
</evidence>
<sequence>MKLNWSRVSRKHKPEDELQKGKLNQQILKKILSSYGEIQFIPSEPDSEITAFYCEGMVDATQLNDYYQVVVNQIKHTNTSPDEQHNSVEFPPIERIVSFSKLFEKVFSGFLVFYKVNDHFFYGVDISKIPQRVPAESSTEVSIKGPKDAFTEELFVNISLLRKRMKTKYLYNEIFTIGSLSQTKVALLYLENKTNKALIKSVRKRLETFEIESVVSSGQLEQWLSDRTFSLFPLFDHILRPDFVIECLLRGRFIIVVDGSPVVLIGPINFFELIKSPEDVHYPYFYVIFQRLLRIIGVNIAIFLPGFWIAISSVNLDQLPFPLLATVVVARDGLPFPAAVEAFFILGLFELLREAGVRMPRALGQTISIVGGLIIGDAAIRAGLASPALIVVIALTAVATYTLVNQSLTGTVTILRIYSLLFSALLGVYGFFVTMFSILIYLCRLESFKVAYLEPITSLDFKEFLSALVINPFKRSKWTASMLRKWRKSE</sequence>
<comment type="caution">
    <text evidence="6">The sequence shown here is derived from an EMBL/GenBank/DDBJ whole genome shotgun (WGS) entry which is preliminary data.</text>
</comment>
<dbReference type="PIRSF" id="PIRSF005690">
    <property type="entry name" value="GerBA"/>
    <property type="match status" value="1"/>
</dbReference>
<reference evidence="6" key="1">
    <citation type="submission" date="2024-05" db="EMBL/GenBank/DDBJ databases">
        <title>Alkalihalobacillus sp. strain MEB203 novel alkaliphilic bacterium from Lonar Lake, India.</title>
        <authorList>
            <person name="Joshi A."/>
            <person name="Thite S."/>
            <person name="Mengade P."/>
        </authorList>
    </citation>
    <scope>NUCLEOTIDE SEQUENCE</scope>
    <source>
        <strain evidence="6">MEB 203</strain>
    </source>
</reference>
<comment type="subcellular location">
    <subcellularLocation>
        <location evidence="4">Cell membrane</location>
    </subcellularLocation>
    <subcellularLocation>
        <location evidence="1">Membrane</location>
        <topology evidence="1">Multi-pass membrane protein</topology>
    </subcellularLocation>
</comment>
<feature type="transmembrane region" description="Helical" evidence="5">
    <location>
        <begin position="292"/>
        <end position="314"/>
    </location>
</feature>
<comment type="similarity">
    <text evidence="2 4">Belongs to the GerABKA family.</text>
</comment>
<accession>A0ABT5VE64</accession>
<name>A0ABT5VE64_9BACI</name>
<dbReference type="EMBL" id="JAOTPO010000003">
    <property type="protein sequence ID" value="MDE5412768.1"/>
    <property type="molecule type" value="Genomic_DNA"/>
</dbReference>
<feature type="transmembrane region" description="Helical" evidence="5">
    <location>
        <begin position="384"/>
        <end position="404"/>
    </location>
</feature>
<keyword evidence="5" id="KW-0812">Transmembrane</keyword>
<dbReference type="Proteomes" id="UP001148125">
    <property type="component" value="Unassembled WGS sequence"/>
</dbReference>
<organism evidence="6 7">
    <name type="scientific">Alkalihalobacterium chitinilyticum</name>
    <dbReference type="NCBI Taxonomy" id="2980103"/>
    <lineage>
        <taxon>Bacteria</taxon>
        <taxon>Bacillati</taxon>
        <taxon>Bacillota</taxon>
        <taxon>Bacilli</taxon>
        <taxon>Bacillales</taxon>
        <taxon>Bacillaceae</taxon>
        <taxon>Alkalihalobacterium</taxon>
    </lineage>
</organism>
<feature type="transmembrane region" description="Helical" evidence="5">
    <location>
        <begin position="334"/>
        <end position="352"/>
    </location>
</feature>
<keyword evidence="3 4" id="KW-0472">Membrane</keyword>
<evidence type="ECO:0000256" key="5">
    <source>
        <dbReference type="SAM" id="Phobius"/>
    </source>
</evidence>
<evidence type="ECO:0000256" key="4">
    <source>
        <dbReference type="PIRNR" id="PIRNR005690"/>
    </source>
</evidence>
<dbReference type="InterPro" id="IPR050768">
    <property type="entry name" value="UPF0353/GerABKA_families"/>
</dbReference>
<feature type="transmembrane region" description="Helical" evidence="5">
    <location>
        <begin position="416"/>
        <end position="442"/>
    </location>
</feature>